<sequence length="253" mass="26006">MIRSLSTVLAASALALSLSSQASAAAFTAELRVEISFSNFFGDVSLESVTDTFADTFSDGATDIVSASSSSSDTDAQTVFINLLVSGDSSQELGTSIGSIAFGGATIILTNNEQQFSSTVDYNISTFADVSFETEAGSDFFSLGIDRSGGVEVEDGQVFGIAEDLGTSFTNFIEFQPDPSTGTQVDNLFLSFFSGGTLDLSPGAQIVIDFDGGLSAGALTDVAPIPLPGAALLFAGGILTVFTGRKLNGAPRQ</sequence>
<dbReference type="EMBL" id="JABFCX010000003">
    <property type="protein sequence ID" value="NNU17040.1"/>
    <property type="molecule type" value="Genomic_DNA"/>
</dbReference>
<feature type="signal peptide" evidence="1">
    <location>
        <begin position="1"/>
        <end position="24"/>
    </location>
</feature>
<evidence type="ECO:0000256" key="1">
    <source>
        <dbReference type="SAM" id="SignalP"/>
    </source>
</evidence>
<dbReference type="RefSeq" id="WP_173200079.1">
    <property type="nucleotide sequence ID" value="NZ_JABFCX010000003.1"/>
</dbReference>
<keyword evidence="1" id="KW-0732">Signal</keyword>
<evidence type="ECO:0008006" key="4">
    <source>
        <dbReference type="Google" id="ProtNLM"/>
    </source>
</evidence>
<proteinExistence type="predicted"/>
<gene>
    <name evidence="2" type="ORF">HK107_11980</name>
</gene>
<name>A0A7Y3RNV4_9PROT</name>
<feature type="chain" id="PRO_5031191002" description="VPLPA-CTERM sorting domain-containing protein" evidence="1">
    <location>
        <begin position="25"/>
        <end position="253"/>
    </location>
</feature>
<evidence type="ECO:0000313" key="3">
    <source>
        <dbReference type="Proteomes" id="UP000536835"/>
    </source>
</evidence>
<evidence type="ECO:0000313" key="2">
    <source>
        <dbReference type="EMBL" id="NNU17040.1"/>
    </source>
</evidence>
<protein>
    <recommendedName>
        <fullName evidence="4">VPLPA-CTERM sorting domain-containing protein</fullName>
    </recommendedName>
</protein>
<accession>A0A7Y3RNV4</accession>
<comment type="caution">
    <text evidence="2">The sequence shown here is derived from an EMBL/GenBank/DDBJ whole genome shotgun (WGS) entry which is preliminary data.</text>
</comment>
<dbReference type="Proteomes" id="UP000536835">
    <property type="component" value="Unassembled WGS sequence"/>
</dbReference>
<dbReference type="AlphaFoldDB" id="A0A7Y3RNV4"/>
<organism evidence="2 3">
    <name type="scientific">Parvularcula mediterranea</name>
    <dbReference type="NCBI Taxonomy" id="2732508"/>
    <lineage>
        <taxon>Bacteria</taxon>
        <taxon>Pseudomonadati</taxon>
        <taxon>Pseudomonadota</taxon>
        <taxon>Alphaproteobacteria</taxon>
        <taxon>Parvularculales</taxon>
        <taxon>Parvularculaceae</taxon>
        <taxon>Parvularcula</taxon>
    </lineage>
</organism>
<reference evidence="2 3" key="1">
    <citation type="submission" date="2020-05" db="EMBL/GenBank/DDBJ databases">
        <title>Parvularcula mediterraneae sp. nov., isolated from polypropylene straw from shallow seawater of the seashore of Laganas in Zakynthos island, Greece.</title>
        <authorList>
            <person name="Szabo I."/>
            <person name="Al-Omari J."/>
            <person name="Rado J."/>
            <person name="Szerdahelyi G.S."/>
        </authorList>
    </citation>
    <scope>NUCLEOTIDE SEQUENCE [LARGE SCALE GENOMIC DNA]</scope>
    <source>
        <strain evidence="2 3">ZS-1/3</strain>
    </source>
</reference>
<keyword evidence="3" id="KW-1185">Reference proteome</keyword>